<evidence type="ECO:0000256" key="2">
    <source>
        <dbReference type="ARBA" id="ARBA00023015"/>
    </source>
</evidence>
<keyword evidence="3" id="KW-0238">DNA-binding</keyword>
<keyword evidence="2" id="KW-0805">Transcription regulation</keyword>
<sequence length="142" mass="15529">MRRNMQEVLERWGRWAASEEYCSLVDWPALSVTPYGTPEPKRSKPGCSDEDGAAIDACVAHMGMMRGADDLLILGQRFIGGHSLRHIADATGENVHGVRTSLAASEAFLEGCLAMLGIRLDMDPEVLESEPVVCAQKHVLCF</sequence>
<gene>
    <name evidence="5" type="ORF">BMI79_00745</name>
</gene>
<dbReference type="RefSeq" id="WP_076939933.1">
    <property type="nucleotide sequence ID" value="NZ_MOXD01000001.1"/>
</dbReference>
<dbReference type="Proteomes" id="UP000216021">
    <property type="component" value="Unassembled WGS sequence"/>
</dbReference>
<evidence type="ECO:0000313" key="6">
    <source>
        <dbReference type="Proteomes" id="UP000216021"/>
    </source>
</evidence>
<evidence type="ECO:0000313" key="5">
    <source>
        <dbReference type="EMBL" id="OMQ26890.1"/>
    </source>
</evidence>
<dbReference type="GO" id="GO:0003677">
    <property type="term" value="F:DNA binding"/>
    <property type="evidence" value="ECO:0007669"/>
    <property type="project" value="UniProtKB-KW"/>
</dbReference>
<keyword evidence="6" id="KW-1185">Reference proteome</keyword>
<dbReference type="Pfam" id="PF06530">
    <property type="entry name" value="Phage_antitermQ"/>
    <property type="match status" value="1"/>
</dbReference>
<reference evidence="5 6" key="1">
    <citation type="submission" date="2016-11" db="EMBL/GenBank/DDBJ databases">
        <title>Rahnella oryzae sp. nov., isolated from rice root.</title>
        <authorList>
            <person name="Zhang X.-X."/>
            <person name="Zhang J."/>
        </authorList>
    </citation>
    <scope>NUCLEOTIDE SEQUENCE [LARGE SCALE GENOMIC DNA]</scope>
    <source>
        <strain evidence="5 6">J11-6</strain>
    </source>
</reference>
<evidence type="ECO:0000256" key="1">
    <source>
        <dbReference type="ARBA" id="ARBA00010234"/>
    </source>
</evidence>
<dbReference type="GO" id="GO:0060567">
    <property type="term" value="P:negative regulation of termination of DNA-templated transcription"/>
    <property type="evidence" value="ECO:0007669"/>
    <property type="project" value="InterPro"/>
</dbReference>
<dbReference type="InterPro" id="IPR010534">
    <property type="entry name" value="Phage_933W_GpQ"/>
</dbReference>
<name>A0A1S8CPS7_9GAMM</name>
<evidence type="ECO:0000256" key="3">
    <source>
        <dbReference type="ARBA" id="ARBA00023125"/>
    </source>
</evidence>
<protein>
    <submittedName>
        <fullName evidence="5">Antitermination protein Q</fullName>
    </submittedName>
</protein>
<keyword evidence="4" id="KW-0804">Transcription</keyword>
<dbReference type="EMBL" id="MOXD01000001">
    <property type="protein sequence ID" value="OMQ26890.1"/>
    <property type="molecule type" value="Genomic_DNA"/>
</dbReference>
<comment type="similarity">
    <text evidence="1">Belongs to the phage antitermination Q type 1 family.</text>
</comment>
<accession>A0A1S8CPS7</accession>
<dbReference type="AlphaFoldDB" id="A0A1S8CPS7"/>
<organism evidence="5 6">
    <name type="scientific">Serratia oryzae</name>
    <dbReference type="NCBI Taxonomy" id="2034155"/>
    <lineage>
        <taxon>Bacteria</taxon>
        <taxon>Pseudomonadati</taxon>
        <taxon>Pseudomonadota</taxon>
        <taxon>Gammaproteobacteria</taxon>
        <taxon>Enterobacterales</taxon>
        <taxon>Yersiniaceae</taxon>
        <taxon>Serratia</taxon>
    </lineage>
</organism>
<comment type="caution">
    <text evidence="5">The sequence shown here is derived from an EMBL/GenBank/DDBJ whole genome shotgun (WGS) entry which is preliminary data.</text>
</comment>
<evidence type="ECO:0000256" key="4">
    <source>
        <dbReference type="ARBA" id="ARBA00023163"/>
    </source>
</evidence>
<dbReference type="OrthoDB" id="6432617at2"/>
<proteinExistence type="inferred from homology"/>